<dbReference type="SUPFAM" id="SSF81901">
    <property type="entry name" value="HCP-like"/>
    <property type="match status" value="1"/>
</dbReference>
<dbReference type="AlphaFoldDB" id="A0A2P2E6G4"/>
<reference evidence="2" key="1">
    <citation type="journal article" date="2018" name="Genome Announc.">
        <title>Draft Genome Sequence of "Candidatus Phycosocius bacilliformis," an Alphaproteobacterial Ectosymbiont of the Hydrocarbon-Producing Green Alga Botryococcus braunii.</title>
        <authorList>
            <person name="Tanabe Y."/>
            <person name="Yamaguchi H."/>
            <person name="Watanabe M.M."/>
        </authorList>
    </citation>
    <scope>NUCLEOTIDE SEQUENCE [LARGE SCALE GENOMIC DNA]</scope>
    <source>
        <strain evidence="2">BOTRYCO-2</strain>
    </source>
</reference>
<dbReference type="Gene3D" id="1.25.40.10">
    <property type="entry name" value="Tetratricopeptide repeat domain"/>
    <property type="match status" value="2"/>
</dbReference>
<protein>
    <submittedName>
        <fullName evidence="2">Secretory immunoglobulin A-binding protein EsiB</fullName>
    </submittedName>
</protein>
<sequence length="308" mass="31624">MRLIPIMSALALGLMAPSGIWAQPAPQLSPAAAQADADQRALDAALATLRAGNYREALGQAENLASRGNPRAAALAGSIHEQGLTGTPSPEAAVRWYRRGVLGGNSDAMLGLARLGVASKGGASPGEAMTMLQRAVAAGRRDALAPLGDLFLSGLAGPRDRSRAANLYAQAAASGDAEAAYAAAILYADGDPDPTDDPLKAIGFLRQAAQAGRADAAADYGLMLYQGRGVARDLKAAAQWFKTAADGGDKDGAFYWALVNARGEGTPQNLELAIQWARVAQGSSPDADRLLALLETQATRPAPTGSKP</sequence>
<dbReference type="RefSeq" id="WP_108983502.1">
    <property type="nucleotide sequence ID" value="NZ_BFBR01000001.1"/>
</dbReference>
<dbReference type="OrthoDB" id="8235393at2"/>
<dbReference type="Pfam" id="PF08238">
    <property type="entry name" value="Sel1"/>
    <property type="match status" value="5"/>
</dbReference>
<comment type="caution">
    <text evidence="2">The sequence shown here is derived from an EMBL/GenBank/DDBJ whole genome shotgun (WGS) entry which is preliminary data.</text>
</comment>
<accession>A0A2P2E6G4</accession>
<keyword evidence="3" id="KW-1185">Reference proteome</keyword>
<gene>
    <name evidence="2" type="primary">esiB</name>
    <name evidence="2" type="ORF">PbB2_00294</name>
</gene>
<evidence type="ECO:0000313" key="2">
    <source>
        <dbReference type="EMBL" id="GBF56637.1"/>
    </source>
</evidence>
<proteinExistence type="predicted"/>
<name>A0A2P2E6G4_9PROT</name>
<feature type="signal peptide" evidence="1">
    <location>
        <begin position="1"/>
        <end position="22"/>
    </location>
</feature>
<dbReference type="PANTHER" id="PTHR11102">
    <property type="entry name" value="SEL-1-LIKE PROTEIN"/>
    <property type="match status" value="1"/>
</dbReference>
<feature type="chain" id="PRO_5015138046" evidence="1">
    <location>
        <begin position="23"/>
        <end position="308"/>
    </location>
</feature>
<dbReference type="EMBL" id="BFBR01000001">
    <property type="protein sequence ID" value="GBF56637.1"/>
    <property type="molecule type" value="Genomic_DNA"/>
</dbReference>
<keyword evidence="1" id="KW-0732">Signal</keyword>
<evidence type="ECO:0000256" key="1">
    <source>
        <dbReference type="SAM" id="SignalP"/>
    </source>
</evidence>
<organism evidence="2 3">
    <name type="scientific">Candidatus Phycosocius bacilliformis</name>
    <dbReference type="NCBI Taxonomy" id="1445552"/>
    <lineage>
        <taxon>Bacteria</taxon>
        <taxon>Pseudomonadati</taxon>
        <taxon>Pseudomonadota</taxon>
        <taxon>Alphaproteobacteria</taxon>
        <taxon>Caulobacterales</taxon>
        <taxon>Caulobacterales incertae sedis</taxon>
        <taxon>Candidatus Phycosocius</taxon>
    </lineage>
</organism>
<dbReference type="InterPro" id="IPR050767">
    <property type="entry name" value="Sel1_AlgK"/>
</dbReference>
<dbReference type="SMART" id="SM00671">
    <property type="entry name" value="SEL1"/>
    <property type="match status" value="5"/>
</dbReference>
<evidence type="ECO:0000313" key="3">
    <source>
        <dbReference type="Proteomes" id="UP000245086"/>
    </source>
</evidence>
<dbReference type="InterPro" id="IPR006597">
    <property type="entry name" value="Sel1-like"/>
</dbReference>
<dbReference type="InterPro" id="IPR011990">
    <property type="entry name" value="TPR-like_helical_dom_sf"/>
</dbReference>
<dbReference type="Proteomes" id="UP000245086">
    <property type="component" value="Unassembled WGS sequence"/>
</dbReference>
<dbReference type="PANTHER" id="PTHR11102:SF160">
    <property type="entry name" value="ERAD-ASSOCIATED E3 UBIQUITIN-PROTEIN LIGASE COMPONENT HRD3"/>
    <property type="match status" value="1"/>
</dbReference>